<dbReference type="AlphaFoldDB" id="D2ZZ91"/>
<dbReference type="STRING" id="546266.NEIMUCOT_05965"/>
<gene>
    <name evidence="1" type="ORF">NEIMUCOT_05965</name>
</gene>
<comment type="caution">
    <text evidence="1">The sequence shown here is derived from an EMBL/GenBank/DDBJ whole genome shotgun (WGS) entry which is preliminary data.</text>
</comment>
<reference evidence="1 2" key="1">
    <citation type="submission" date="2009-10" db="EMBL/GenBank/DDBJ databases">
        <authorList>
            <person name="Weinstock G."/>
            <person name="Sodergren E."/>
            <person name="Clifton S."/>
            <person name="Fulton L."/>
            <person name="Fulton B."/>
            <person name="Courtney L."/>
            <person name="Fronick C."/>
            <person name="Harrison M."/>
            <person name="Strong C."/>
            <person name="Farmer C."/>
            <person name="Delahaunty K."/>
            <person name="Markovic C."/>
            <person name="Hall O."/>
            <person name="Minx P."/>
            <person name="Tomlinson C."/>
            <person name="Mitreva M."/>
            <person name="Nelson J."/>
            <person name="Hou S."/>
            <person name="Wollam A."/>
            <person name="Pepin K.H."/>
            <person name="Johnson M."/>
            <person name="Bhonagiri V."/>
            <person name="Nash W.E."/>
            <person name="Warren W."/>
            <person name="Chinwalla A."/>
            <person name="Mardis E.R."/>
            <person name="Wilson R.K."/>
        </authorList>
    </citation>
    <scope>NUCLEOTIDE SEQUENCE [LARGE SCALE GENOMIC DNA]</scope>
    <source>
        <strain evidence="2">ATCC 25996 / DSM 4631 / NCTC 10774 / M26</strain>
    </source>
</reference>
<proteinExistence type="predicted"/>
<name>D2ZZ91_NEIM2</name>
<protein>
    <submittedName>
        <fullName evidence="1">Uncharacterized protein</fullName>
    </submittedName>
</protein>
<sequence>MVFHTIPVISRHFSLCLRKDRLWREFIFEFRKPFSNTCFLEFLLNSRLS</sequence>
<evidence type="ECO:0000313" key="1">
    <source>
        <dbReference type="EMBL" id="EFC87593.1"/>
    </source>
</evidence>
<evidence type="ECO:0000313" key="2">
    <source>
        <dbReference type="Proteomes" id="UP000003344"/>
    </source>
</evidence>
<accession>D2ZZ91</accession>
<organism evidence="1 2">
    <name type="scientific">Neisseria mucosa (strain ATCC 25996 / DSM 4631 / NCTC 10774 / M26)</name>
    <dbReference type="NCBI Taxonomy" id="546266"/>
    <lineage>
        <taxon>Bacteria</taxon>
        <taxon>Pseudomonadati</taxon>
        <taxon>Pseudomonadota</taxon>
        <taxon>Betaproteobacteria</taxon>
        <taxon>Neisseriales</taxon>
        <taxon>Neisseriaceae</taxon>
        <taxon>Neisseria</taxon>
    </lineage>
</organism>
<dbReference type="Proteomes" id="UP000003344">
    <property type="component" value="Unassembled WGS sequence"/>
</dbReference>
<dbReference type="EMBL" id="ACDX02000017">
    <property type="protein sequence ID" value="EFC87593.1"/>
    <property type="molecule type" value="Genomic_DNA"/>
</dbReference>